<dbReference type="OrthoDB" id="9799199at2"/>
<feature type="transmembrane region" description="Helical" evidence="1">
    <location>
        <begin position="12"/>
        <end position="31"/>
    </location>
</feature>
<accession>A0A5C5XEQ0</accession>
<dbReference type="GO" id="GO:0009273">
    <property type="term" value="P:peptidoglycan-based cell wall biogenesis"/>
    <property type="evidence" value="ECO:0007669"/>
    <property type="project" value="TreeGrafter"/>
</dbReference>
<dbReference type="PANTHER" id="PTHR43535:SF1">
    <property type="entry name" value="PHOSPHATIDATE CYTIDYLYLTRANSFERASE"/>
    <property type="match status" value="1"/>
</dbReference>
<gene>
    <name evidence="2" type="primary">cdsA_2</name>
    <name evidence="2" type="ORF">Pan54_13190</name>
</gene>
<name>A0A5C5XEQ0_9PLAN</name>
<dbReference type="GO" id="GO:0005886">
    <property type="term" value="C:plasma membrane"/>
    <property type="evidence" value="ECO:0007669"/>
    <property type="project" value="TreeGrafter"/>
</dbReference>
<reference evidence="2 3" key="1">
    <citation type="submission" date="2019-02" db="EMBL/GenBank/DDBJ databases">
        <title>Deep-cultivation of Planctomycetes and their phenomic and genomic characterization uncovers novel biology.</title>
        <authorList>
            <person name="Wiegand S."/>
            <person name="Jogler M."/>
            <person name="Boedeker C."/>
            <person name="Pinto D."/>
            <person name="Vollmers J."/>
            <person name="Rivas-Marin E."/>
            <person name="Kohn T."/>
            <person name="Peeters S.H."/>
            <person name="Heuer A."/>
            <person name="Rast P."/>
            <person name="Oberbeckmann S."/>
            <person name="Bunk B."/>
            <person name="Jeske O."/>
            <person name="Meyerdierks A."/>
            <person name="Storesund J.E."/>
            <person name="Kallscheuer N."/>
            <person name="Luecker S."/>
            <person name="Lage O.M."/>
            <person name="Pohl T."/>
            <person name="Merkel B.J."/>
            <person name="Hornburger P."/>
            <person name="Mueller R.-W."/>
            <person name="Bruemmer F."/>
            <person name="Labrenz M."/>
            <person name="Spormann A.M."/>
            <person name="Op Den Camp H."/>
            <person name="Overmann J."/>
            <person name="Amann R."/>
            <person name="Jetten M.S.M."/>
            <person name="Mascher T."/>
            <person name="Medema M.H."/>
            <person name="Devos D.P."/>
            <person name="Kaster A.-K."/>
            <person name="Ovreas L."/>
            <person name="Rohde M."/>
            <person name="Galperin M.Y."/>
            <person name="Jogler C."/>
        </authorList>
    </citation>
    <scope>NUCLEOTIDE SEQUENCE [LARGE SCALE GENOMIC DNA]</scope>
    <source>
        <strain evidence="2 3">Pan54</strain>
    </source>
</reference>
<feature type="transmembrane region" description="Helical" evidence="1">
    <location>
        <begin position="123"/>
        <end position="142"/>
    </location>
</feature>
<dbReference type="AlphaFoldDB" id="A0A5C5XEQ0"/>
<feature type="transmembrane region" description="Helical" evidence="1">
    <location>
        <begin position="51"/>
        <end position="79"/>
    </location>
</feature>
<dbReference type="EC" id="2.7.7.41" evidence="2"/>
<feature type="transmembrane region" description="Helical" evidence="1">
    <location>
        <begin position="259"/>
        <end position="281"/>
    </location>
</feature>
<keyword evidence="1" id="KW-1133">Transmembrane helix</keyword>
<dbReference type="RefSeq" id="WP_146502703.1">
    <property type="nucleotide sequence ID" value="NZ_SJPG01000001.1"/>
</dbReference>
<evidence type="ECO:0000313" key="3">
    <source>
        <dbReference type="Proteomes" id="UP000316095"/>
    </source>
</evidence>
<keyword evidence="2" id="KW-0808">Transferase</keyword>
<organism evidence="2 3">
    <name type="scientific">Rubinisphaera italica</name>
    <dbReference type="NCBI Taxonomy" id="2527969"/>
    <lineage>
        <taxon>Bacteria</taxon>
        <taxon>Pseudomonadati</taxon>
        <taxon>Planctomycetota</taxon>
        <taxon>Planctomycetia</taxon>
        <taxon>Planctomycetales</taxon>
        <taxon>Planctomycetaceae</taxon>
        <taxon>Rubinisphaera</taxon>
    </lineage>
</organism>
<keyword evidence="1" id="KW-0812">Transmembrane</keyword>
<feature type="transmembrane region" description="Helical" evidence="1">
    <location>
        <begin position="154"/>
        <end position="174"/>
    </location>
</feature>
<dbReference type="GO" id="GO:0004605">
    <property type="term" value="F:phosphatidate cytidylyltransferase activity"/>
    <property type="evidence" value="ECO:0007669"/>
    <property type="project" value="UniProtKB-EC"/>
</dbReference>
<comment type="caution">
    <text evidence="2">The sequence shown here is derived from an EMBL/GenBank/DDBJ whole genome shotgun (WGS) entry which is preliminary data.</text>
</comment>
<feature type="transmembrane region" description="Helical" evidence="1">
    <location>
        <begin position="186"/>
        <end position="206"/>
    </location>
</feature>
<protein>
    <submittedName>
        <fullName evidence="2">Phosphatidate cytidylyltransferase</fullName>
        <ecNumber evidence="2">2.7.7.41</ecNumber>
    </submittedName>
</protein>
<proteinExistence type="predicted"/>
<evidence type="ECO:0000313" key="2">
    <source>
        <dbReference type="EMBL" id="TWT60605.1"/>
    </source>
</evidence>
<feature type="transmembrane region" description="Helical" evidence="1">
    <location>
        <begin position="227"/>
        <end position="247"/>
    </location>
</feature>
<dbReference type="Pfam" id="PF01148">
    <property type="entry name" value="CTP_transf_1"/>
    <property type="match status" value="1"/>
</dbReference>
<dbReference type="PANTHER" id="PTHR43535">
    <property type="entry name" value="PHOSPHATIDATE CYTIDYLYLTRANSFERASE"/>
    <property type="match status" value="1"/>
</dbReference>
<evidence type="ECO:0000256" key="1">
    <source>
        <dbReference type="SAM" id="Phobius"/>
    </source>
</evidence>
<dbReference type="EMBL" id="SJPG01000001">
    <property type="protein sequence ID" value="TWT60605.1"/>
    <property type="molecule type" value="Genomic_DNA"/>
</dbReference>
<keyword evidence="2" id="KW-0548">Nucleotidyltransferase</keyword>
<keyword evidence="3" id="KW-1185">Reference proteome</keyword>
<sequence length="331" mass="36081">MDSLAQNLAVDLGVLKVLTGIIAALVLGTVVRLSLLVGKDTETRQKKVGSLIAWWVLAMVFTIASLLGTSAIIILIGVISFMGLREFLEITDSRFHEKPLQTIAFLALPVHYLFILLKWYEAFWIFIPSIIFLLLPIRLILAGHTEGYIEKASMATWGLFLTVYGFSHSGLLLSLPEEINPSGGPIGLFLFLVILTEVNDIAQALWGRKFGRTKVVPNVSPNKSWEGLLLGMLTTVIIAIVLAPLITPLAGEARSAFELSFGTALILPAAAGLLIATGGFFGDLNMSAVKRDLGIKDAGHLIPGQGGILDRIDSLTYTAPLFFYFVYFTYR</sequence>
<keyword evidence="1" id="KW-0472">Membrane</keyword>
<dbReference type="Proteomes" id="UP000316095">
    <property type="component" value="Unassembled WGS sequence"/>
</dbReference>